<dbReference type="Gene3D" id="3.30.9.10">
    <property type="entry name" value="D-Amino Acid Oxidase, subunit A, domain 2"/>
    <property type="match status" value="1"/>
</dbReference>
<gene>
    <name evidence="2" type="ORF">CHH61_26595</name>
</gene>
<reference evidence="2 3" key="1">
    <citation type="submission" date="2017-07" db="EMBL/GenBank/DDBJ databases">
        <title>Isolation and whole genome analysis of endospore-forming bacteria from heroin.</title>
        <authorList>
            <person name="Kalinowski J."/>
            <person name="Ahrens B."/>
            <person name="Al-Dilaimi A."/>
            <person name="Winkler A."/>
            <person name="Wibberg D."/>
            <person name="Schleenbecker U."/>
            <person name="Ruckert C."/>
            <person name="Wolfel R."/>
            <person name="Grass G."/>
        </authorList>
    </citation>
    <scope>NUCLEOTIDE SEQUENCE [LARGE SCALE GENOMIC DNA]</scope>
    <source>
        <strain evidence="2 3">7523-2</strain>
    </source>
</reference>
<dbReference type="RefSeq" id="WP_143118217.1">
    <property type="nucleotide sequence ID" value="NZ_NPBS01001032.1"/>
</dbReference>
<comment type="caution">
    <text evidence="2">The sequence shown here is derived from an EMBL/GenBank/DDBJ whole genome shotgun (WGS) entry which is preliminary data.</text>
</comment>
<feature type="non-terminal residue" evidence="2">
    <location>
        <position position="68"/>
    </location>
</feature>
<accession>A0A268QWE6</accession>
<evidence type="ECO:0000259" key="1">
    <source>
        <dbReference type="Pfam" id="PF01266"/>
    </source>
</evidence>
<evidence type="ECO:0000313" key="2">
    <source>
        <dbReference type="EMBL" id="PAF11571.1"/>
    </source>
</evidence>
<name>A0A268QWE6_SHOCL</name>
<feature type="non-terminal residue" evidence="2">
    <location>
        <position position="1"/>
    </location>
</feature>
<dbReference type="InterPro" id="IPR036188">
    <property type="entry name" value="FAD/NAD-bd_sf"/>
</dbReference>
<organism evidence="2 3">
    <name type="scientific">Shouchella clausii</name>
    <name type="common">Alkalihalobacillus clausii</name>
    <dbReference type="NCBI Taxonomy" id="79880"/>
    <lineage>
        <taxon>Bacteria</taxon>
        <taxon>Bacillati</taxon>
        <taxon>Bacillota</taxon>
        <taxon>Bacilli</taxon>
        <taxon>Bacillales</taxon>
        <taxon>Bacillaceae</taxon>
        <taxon>Shouchella</taxon>
    </lineage>
</organism>
<protein>
    <submittedName>
        <fullName evidence="2">N-methyltryptophan oxidase</fullName>
    </submittedName>
</protein>
<dbReference type="EMBL" id="NPBS01001032">
    <property type="protein sequence ID" value="PAF11571.1"/>
    <property type="molecule type" value="Genomic_DNA"/>
</dbReference>
<dbReference type="Gene3D" id="3.50.50.60">
    <property type="entry name" value="FAD/NAD(P)-binding domain"/>
    <property type="match status" value="1"/>
</dbReference>
<evidence type="ECO:0000313" key="3">
    <source>
        <dbReference type="Proteomes" id="UP000216133"/>
    </source>
</evidence>
<dbReference type="Pfam" id="PF01266">
    <property type="entry name" value="DAO"/>
    <property type="match status" value="1"/>
</dbReference>
<dbReference type="SUPFAM" id="SSF51905">
    <property type="entry name" value="FAD/NAD(P)-binding domain"/>
    <property type="match status" value="1"/>
</dbReference>
<dbReference type="Proteomes" id="UP000216133">
    <property type="component" value="Unassembled WGS sequence"/>
</dbReference>
<feature type="domain" description="FAD dependent oxidoreductase" evidence="1">
    <location>
        <begin position="1"/>
        <end position="59"/>
    </location>
</feature>
<dbReference type="InterPro" id="IPR006076">
    <property type="entry name" value="FAD-dep_OxRdtase"/>
</dbReference>
<proteinExistence type="predicted"/>
<sequence>TILTNSRVRDISIQDETVTIETDEQTFYSNALVVSAGAWSGNLLSMLDLDLPLTPVRKTFAWFDANET</sequence>
<dbReference type="AlphaFoldDB" id="A0A268QWE6"/>